<dbReference type="AlphaFoldDB" id="M6VNP6"/>
<evidence type="ECO:0000313" key="2">
    <source>
        <dbReference type="EMBL" id="EMO58405.1"/>
    </source>
</evidence>
<evidence type="ECO:0000313" key="3">
    <source>
        <dbReference type="Proteomes" id="UP000012149"/>
    </source>
</evidence>
<dbReference type="InterPro" id="IPR025554">
    <property type="entry name" value="DUF4140"/>
</dbReference>
<comment type="caution">
    <text evidence="2">The sequence shown here is derived from an EMBL/GenBank/DDBJ whole genome shotgun (WGS) entry which is preliminary data.</text>
</comment>
<dbReference type="Pfam" id="PF13600">
    <property type="entry name" value="DUF4140"/>
    <property type="match status" value="1"/>
</dbReference>
<proteinExistence type="predicted"/>
<feature type="domain" description="DUF4140" evidence="1">
    <location>
        <begin position="53"/>
        <end position="109"/>
    </location>
</feature>
<gene>
    <name evidence="2" type="ORF">LEP1GSC161_1377</name>
</gene>
<accession>M6VNP6</accession>
<reference evidence="2 3" key="1">
    <citation type="submission" date="2013-01" db="EMBL/GenBank/DDBJ databases">
        <authorList>
            <person name="Harkins D.M."/>
            <person name="Durkin A.S."/>
            <person name="Brinkac L.M."/>
            <person name="Haft D.H."/>
            <person name="Selengut J.D."/>
            <person name="Sanka R."/>
            <person name="DePew J."/>
            <person name="Purushe J."/>
            <person name="Matthias M.A."/>
            <person name="Vinetz J.M."/>
            <person name="Sutton G.G."/>
            <person name="Nierman W.C."/>
            <person name="Fouts D.E."/>
        </authorList>
    </citation>
    <scope>NUCLEOTIDE SEQUENCE [LARGE SCALE GENOMIC DNA]</scope>
    <source>
        <strain evidence="2 3">CBC1416</strain>
    </source>
</reference>
<sequence>MSNLEYWILFCKTIRTTVGIFDFKLRSYLFFCFSVFIIFPLNAKEVELKVQDVTLYESSAGVLRSGKIDLEPGINELVIRNLPVALQDESLVASVETAGASVVGSSTWIETGAVIRNEEALVLQKKFAFWKRK</sequence>
<evidence type="ECO:0000259" key="1">
    <source>
        <dbReference type="Pfam" id="PF13600"/>
    </source>
</evidence>
<name>M6VNP6_9LEPT</name>
<dbReference type="EMBL" id="AKWE02000079">
    <property type="protein sequence ID" value="EMO58405.1"/>
    <property type="molecule type" value="Genomic_DNA"/>
</dbReference>
<dbReference type="Proteomes" id="UP000012149">
    <property type="component" value="Unassembled WGS sequence"/>
</dbReference>
<protein>
    <submittedName>
        <fullName evidence="2">PF13600 domain protein</fullName>
    </submittedName>
</protein>
<organism evidence="2 3">
    <name type="scientific">Leptospira santarosai str. CBC1416</name>
    <dbReference type="NCBI Taxonomy" id="1193059"/>
    <lineage>
        <taxon>Bacteria</taxon>
        <taxon>Pseudomonadati</taxon>
        <taxon>Spirochaetota</taxon>
        <taxon>Spirochaetia</taxon>
        <taxon>Leptospirales</taxon>
        <taxon>Leptospiraceae</taxon>
        <taxon>Leptospira</taxon>
    </lineage>
</organism>